<sequence>MKTTYIFGAILICSIAGTLIGARATKTVLLVVSGVLSAYGLFRILG</sequence>
<accession>A0ABU1ZPI8</accession>
<proteinExistence type="predicted"/>
<feature type="transmembrane region" description="Helical" evidence="1">
    <location>
        <begin position="5"/>
        <end position="22"/>
    </location>
</feature>
<dbReference type="Proteomes" id="UP001268089">
    <property type="component" value="Unassembled WGS sequence"/>
</dbReference>
<evidence type="ECO:0000313" key="3">
    <source>
        <dbReference type="Proteomes" id="UP001268089"/>
    </source>
</evidence>
<evidence type="ECO:0000256" key="1">
    <source>
        <dbReference type="SAM" id="Phobius"/>
    </source>
</evidence>
<keyword evidence="1" id="KW-0472">Membrane</keyword>
<keyword evidence="3" id="KW-1185">Reference proteome</keyword>
<comment type="caution">
    <text evidence="2">The sequence shown here is derived from an EMBL/GenBank/DDBJ whole genome shotgun (WGS) entry which is preliminary data.</text>
</comment>
<keyword evidence="1" id="KW-1133">Transmembrane helix</keyword>
<gene>
    <name evidence="2" type="ORF">J2X15_002742</name>
</gene>
<feature type="transmembrane region" description="Helical" evidence="1">
    <location>
        <begin position="28"/>
        <end position="45"/>
    </location>
</feature>
<dbReference type="RefSeq" id="WP_310343737.1">
    <property type="nucleotide sequence ID" value="NZ_JAVDXO010000006.1"/>
</dbReference>
<keyword evidence="1" id="KW-0812">Transmembrane</keyword>
<dbReference type="EMBL" id="JAVDXO010000006">
    <property type="protein sequence ID" value="MDR7307455.1"/>
    <property type="molecule type" value="Genomic_DNA"/>
</dbReference>
<protein>
    <submittedName>
        <fullName evidence="2">Uncharacterized protein</fullName>
    </submittedName>
</protein>
<organism evidence="2 3">
    <name type="scientific">Rhodoferax saidenbachensis</name>
    <dbReference type="NCBI Taxonomy" id="1484693"/>
    <lineage>
        <taxon>Bacteria</taxon>
        <taxon>Pseudomonadati</taxon>
        <taxon>Pseudomonadota</taxon>
        <taxon>Betaproteobacteria</taxon>
        <taxon>Burkholderiales</taxon>
        <taxon>Comamonadaceae</taxon>
        <taxon>Rhodoferax</taxon>
    </lineage>
</organism>
<evidence type="ECO:0000313" key="2">
    <source>
        <dbReference type="EMBL" id="MDR7307455.1"/>
    </source>
</evidence>
<reference evidence="2 3" key="1">
    <citation type="submission" date="2023-07" db="EMBL/GenBank/DDBJ databases">
        <title>Sorghum-associated microbial communities from plants grown in Nebraska, USA.</title>
        <authorList>
            <person name="Schachtman D."/>
        </authorList>
    </citation>
    <scope>NUCLEOTIDE SEQUENCE [LARGE SCALE GENOMIC DNA]</scope>
    <source>
        <strain evidence="2 3">BE308</strain>
    </source>
</reference>
<name>A0ABU1ZPI8_9BURK</name>